<evidence type="ECO:0000313" key="3">
    <source>
        <dbReference type="Proteomes" id="UP001597045"/>
    </source>
</evidence>
<accession>A0ABW3MJR3</accession>
<organism evidence="2 3">
    <name type="scientific">Kibdelosporangium lantanae</name>
    <dbReference type="NCBI Taxonomy" id="1497396"/>
    <lineage>
        <taxon>Bacteria</taxon>
        <taxon>Bacillati</taxon>
        <taxon>Actinomycetota</taxon>
        <taxon>Actinomycetes</taxon>
        <taxon>Pseudonocardiales</taxon>
        <taxon>Pseudonocardiaceae</taxon>
        <taxon>Kibdelosporangium</taxon>
    </lineage>
</organism>
<gene>
    <name evidence="2" type="ORF">ACFQ1S_32450</name>
</gene>
<sequence length="53" mass="5705">MSTVVIGMTFQVSDTAFQTNAFRRTAVRHAMLSYVFGTGILAAAINLVTSVTH</sequence>
<comment type="caution">
    <text evidence="2">The sequence shown here is derived from an EMBL/GenBank/DDBJ whole genome shotgun (WGS) entry which is preliminary data.</text>
</comment>
<keyword evidence="1" id="KW-0472">Membrane</keyword>
<keyword evidence="1" id="KW-0812">Transmembrane</keyword>
<dbReference type="Proteomes" id="UP001597045">
    <property type="component" value="Unassembled WGS sequence"/>
</dbReference>
<name>A0ABW3MJR3_9PSEU</name>
<protein>
    <submittedName>
        <fullName evidence="2">DUF1345 domain-containing protein</fullName>
    </submittedName>
</protein>
<dbReference type="InterPro" id="IPR009781">
    <property type="entry name" value="DUF1345"/>
</dbReference>
<dbReference type="EMBL" id="JBHTIS010002479">
    <property type="protein sequence ID" value="MFD1049909.1"/>
    <property type="molecule type" value="Genomic_DNA"/>
</dbReference>
<proteinExistence type="predicted"/>
<evidence type="ECO:0000313" key="2">
    <source>
        <dbReference type="EMBL" id="MFD1049909.1"/>
    </source>
</evidence>
<keyword evidence="3" id="KW-1185">Reference proteome</keyword>
<feature type="transmembrane region" description="Helical" evidence="1">
    <location>
        <begin position="31"/>
        <end position="51"/>
    </location>
</feature>
<dbReference type="Pfam" id="PF07077">
    <property type="entry name" value="DUF1345"/>
    <property type="match status" value="1"/>
</dbReference>
<reference evidence="3" key="1">
    <citation type="journal article" date="2019" name="Int. J. Syst. Evol. Microbiol.">
        <title>The Global Catalogue of Microorganisms (GCM) 10K type strain sequencing project: providing services to taxonomists for standard genome sequencing and annotation.</title>
        <authorList>
            <consortium name="The Broad Institute Genomics Platform"/>
            <consortium name="The Broad Institute Genome Sequencing Center for Infectious Disease"/>
            <person name="Wu L."/>
            <person name="Ma J."/>
        </authorList>
    </citation>
    <scope>NUCLEOTIDE SEQUENCE [LARGE SCALE GENOMIC DNA]</scope>
    <source>
        <strain evidence="3">JCM 31486</strain>
    </source>
</reference>
<evidence type="ECO:0000256" key="1">
    <source>
        <dbReference type="SAM" id="Phobius"/>
    </source>
</evidence>
<keyword evidence="1" id="KW-1133">Transmembrane helix</keyword>